<dbReference type="EMBL" id="AP002537">
    <property type="protein sequence ID" value="BAD72203.1"/>
    <property type="molecule type" value="Genomic_DNA"/>
</dbReference>
<protein>
    <submittedName>
        <fullName evidence="1">Uncharacterized protein</fullName>
    </submittedName>
</protein>
<reference evidence="1" key="1">
    <citation type="journal article" date="2002" name="Nature">
        <title>The genome sequence and structure of rice chromosome 1.</title>
        <authorList>
            <person name="Sasaki T."/>
            <person name="Matsumoto T."/>
            <person name="Yamamoto K."/>
            <person name="Sakata K."/>
            <person name="Baba T."/>
            <person name="Katayose Y."/>
            <person name="Wu J."/>
            <person name="Niimura Y."/>
            <person name="Cheng Z."/>
            <person name="Nagamura Y."/>
            <person name="Antonio B.A."/>
            <person name="Kanamori H."/>
            <person name="Hosokawa S."/>
            <person name="Masukawa M."/>
            <person name="Arikawa K."/>
            <person name="Chiden Y."/>
            <person name="Hayashi M."/>
            <person name="Okamoto M."/>
            <person name="Ando T."/>
            <person name="Aoki H."/>
            <person name="Arita K."/>
            <person name="Hamada M."/>
            <person name="Harada C."/>
            <person name="Hijishita S."/>
            <person name="Honda M."/>
            <person name="Ichikawa Y."/>
            <person name="Idonuma A."/>
            <person name="Iijima M."/>
            <person name="Ikeda M."/>
            <person name="Ikeno M."/>
            <person name="Itoh S."/>
            <person name="Itoh T."/>
            <person name="Itoh Y."/>
            <person name="Itoh Y."/>
            <person name="Iwabuchi A."/>
            <person name="Kamiya K."/>
            <person name="Karasawa W."/>
            <person name="Katagiri S."/>
            <person name="Kikuta A."/>
            <person name="Kobayashi N."/>
            <person name="Kono I."/>
            <person name="Machita K."/>
            <person name="Maehara T."/>
            <person name="Mizuno H."/>
            <person name="Mizubayashi T."/>
            <person name="Mukai Y."/>
            <person name="Nagasaki H."/>
            <person name="Nakashima M."/>
            <person name="Nakama Y."/>
            <person name="Nakamichi Y."/>
            <person name="Nakamura M."/>
            <person name="Namiki N."/>
            <person name="Negishi M."/>
            <person name="Ohta I."/>
            <person name="Ono N."/>
            <person name="Saji S."/>
            <person name="Sakai K."/>
            <person name="Shibata M."/>
            <person name="Shimokawa T."/>
            <person name="Shomura A."/>
            <person name="Song J."/>
            <person name="Takazaki Y."/>
            <person name="Terasawa K."/>
            <person name="Tsuji K."/>
            <person name="Waki K."/>
            <person name="Yamagata H."/>
            <person name="Yamane H."/>
            <person name="Yoshiki S."/>
            <person name="Yoshihara R."/>
            <person name="Yukawa K."/>
            <person name="Zhong H."/>
            <person name="Iwama H."/>
            <person name="Endo T."/>
            <person name="Ito H."/>
            <person name="Hahn J.H."/>
            <person name="Kim H.I."/>
            <person name="Eun M.Y."/>
            <person name="Yano M."/>
            <person name="Jiang J."/>
            <person name="Gojobori T."/>
        </authorList>
    </citation>
    <scope>NUCLEOTIDE SEQUENCE</scope>
</reference>
<dbReference type="Proteomes" id="UP000817658">
    <property type="component" value="Chromosome 1"/>
</dbReference>
<sequence>MGVPRHPSKRKVLAIITPSPPYMHPPHPNNVYPQANHQAEQSTVNYFTVKQNALGGQPQPINRSRC</sequence>
<gene>
    <name evidence="1" type="ORF">P0001B06.23</name>
</gene>
<proteinExistence type="predicted"/>
<organism evidence="1">
    <name type="scientific">Oryza sativa subsp. japonica</name>
    <name type="common">Rice</name>
    <dbReference type="NCBI Taxonomy" id="39947"/>
    <lineage>
        <taxon>Eukaryota</taxon>
        <taxon>Viridiplantae</taxon>
        <taxon>Streptophyta</taxon>
        <taxon>Embryophyta</taxon>
        <taxon>Tracheophyta</taxon>
        <taxon>Spermatophyta</taxon>
        <taxon>Magnoliopsida</taxon>
        <taxon>Liliopsida</taxon>
        <taxon>Poales</taxon>
        <taxon>Poaceae</taxon>
        <taxon>BOP clade</taxon>
        <taxon>Oryzoideae</taxon>
        <taxon>Oryzeae</taxon>
        <taxon>Oryzinae</taxon>
        <taxon>Oryza</taxon>
        <taxon>Oryza sativa</taxon>
    </lineage>
</organism>
<dbReference type="AlphaFoldDB" id="Q5SMY3"/>
<evidence type="ECO:0000313" key="1">
    <source>
        <dbReference type="EMBL" id="BAD72203.1"/>
    </source>
</evidence>
<accession>Q5SMY3</accession>
<name>Q5SMY3_ORYSJ</name>